<reference evidence="2" key="1">
    <citation type="journal article" date="2024" name="Front. Bioeng. Biotechnol.">
        <title>Genome-scale model development and genomic sequencing of the oleaginous clade Lipomyces.</title>
        <authorList>
            <person name="Czajka J.J."/>
            <person name="Han Y."/>
            <person name="Kim J."/>
            <person name="Mondo S.J."/>
            <person name="Hofstad B.A."/>
            <person name="Robles A."/>
            <person name="Haridas S."/>
            <person name="Riley R."/>
            <person name="LaButti K."/>
            <person name="Pangilinan J."/>
            <person name="Andreopoulos W."/>
            <person name="Lipzen A."/>
            <person name="Yan J."/>
            <person name="Wang M."/>
            <person name="Ng V."/>
            <person name="Grigoriev I.V."/>
            <person name="Spatafora J.W."/>
            <person name="Magnuson J.K."/>
            <person name="Baker S.E."/>
            <person name="Pomraning K.R."/>
        </authorList>
    </citation>
    <scope>NUCLEOTIDE SEQUENCE [LARGE SCALE GENOMIC DNA]</scope>
    <source>
        <strain evidence="2">CBS 10300</strain>
    </source>
</reference>
<dbReference type="EMBL" id="MU970053">
    <property type="protein sequence ID" value="KAK9324118.1"/>
    <property type="molecule type" value="Genomic_DNA"/>
</dbReference>
<organism evidence="1 2">
    <name type="scientific">Lipomyces orientalis</name>
    <dbReference type="NCBI Taxonomy" id="1233043"/>
    <lineage>
        <taxon>Eukaryota</taxon>
        <taxon>Fungi</taxon>
        <taxon>Dikarya</taxon>
        <taxon>Ascomycota</taxon>
        <taxon>Saccharomycotina</taxon>
        <taxon>Lipomycetes</taxon>
        <taxon>Lipomycetales</taxon>
        <taxon>Lipomycetaceae</taxon>
        <taxon>Lipomyces</taxon>
    </lineage>
</organism>
<proteinExistence type="predicted"/>
<keyword evidence="2" id="KW-1185">Reference proteome</keyword>
<accession>A0ACC3TSH1</accession>
<sequence>MSRYTSVDLIRHAGNSGRIFLSTGISRSAITSNQSMHYLRQVGLLRRRGLTPAAVAKRWAHDMGSREQDDFMWTPTGADAYSRRNLAEQKKAMIKNPEQAFQVRLDDDDVDSAYASLFPAVSANNLMFFPQATAKALALPDAIEDRINDDQVLAVRDAKRDWDSIVTKLSQTGINGIMRDDVTLLVNLLPVDVRSRRGEELMGLIKVFSPLVGRGGSLMLKSVV</sequence>
<protein>
    <submittedName>
        <fullName evidence="1">Uncharacterized protein</fullName>
    </submittedName>
</protein>
<name>A0ACC3TSH1_9ASCO</name>
<evidence type="ECO:0000313" key="1">
    <source>
        <dbReference type="EMBL" id="KAK9324118.1"/>
    </source>
</evidence>
<gene>
    <name evidence="1" type="ORF">V1517DRAFT_73282</name>
</gene>
<comment type="caution">
    <text evidence="1">The sequence shown here is derived from an EMBL/GenBank/DDBJ whole genome shotgun (WGS) entry which is preliminary data.</text>
</comment>
<dbReference type="Proteomes" id="UP001489719">
    <property type="component" value="Unassembled WGS sequence"/>
</dbReference>
<evidence type="ECO:0000313" key="2">
    <source>
        <dbReference type="Proteomes" id="UP001489719"/>
    </source>
</evidence>